<dbReference type="AlphaFoldDB" id="A0A0C9ZTS5"/>
<dbReference type="Proteomes" id="UP000054018">
    <property type="component" value="Unassembled WGS sequence"/>
</dbReference>
<dbReference type="HOGENOM" id="CLU_1938982_0_0_1"/>
<dbReference type="EMBL" id="KN833731">
    <property type="protein sequence ID" value="KIK23048.1"/>
    <property type="molecule type" value="Genomic_DNA"/>
</dbReference>
<feature type="region of interest" description="Disordered" evidence="1">
    <location>
        <begin position="110"/>
        <end position="130"/>
    </location>
</feature>
<organism evidence="2 3">
    <name type="scientific">Pisolithus microcarpus 441</name>
    <dbReference type="NCBI Taxonomy" id="765257"/>
    <lineage>
        <taxon>Eukaryota</taxon>
        <taxon>Fungi</taxon>
        <taxon>Dikarya</taxon>
        <taxon>Basidiomycota</taxon>
        <taxon>Agaricomycotina</taxon>
        <taxon>Agaricomycetes</taxon>
        <taxon>Agaricomycetidae</taxon>
        <taxon>Boletales</taxon>
        <taxon>Sclerodermatineae</taxon>
        <taxon>Pisolithaceae</taxon>
        <taxon>Pisolithus</taxon>
    </lineage>
</organism>
<gene>
    <name evidence="2" type="ORF">PISMIDRAFT_472961</name>
</gene>
<dbReference type="OrthoDB" id="3265692at2759"/>
<reference evidence="2 3" key="1">
    <citation type="submission" date="2014-04" db="EMBL/GenBank/DDBJ databases">
        <authorList>
            <consortium name="DOE Joint Genome Institute"/>
            <person name="Kuo A."/>
            <person name="Kohler A."/>
            <person name="Costa M.D."/>
            <person name="Nagy L.G."/>
            <person name="Floudas D."/>
            <person name="Copeland A."/>
            <person name="Barry K.W."/>
            <person name="Cichocki N."/>
            <person name="Veneault-Fourrey C."/>
            <person name="LaButti K."/>
            <person name="Lindquist E.A."/>
            <person name="Lipzen A."/>
            <person name="Lundell T."/>
            <person name="Morin E."/>
            <person name="Murat C."/>
            <person name="Sun H."/>
            <person name="Tunlid A."/>
            <person name="Henrissat B."/>
            <person name="Grigoriev I.V."/>
            <person name="Hibbett D.S."/>
            <person name="Martin F."/>
            <person name="Nordberg H.P."/>
            <person name="Cantor M.N."/>
            <person name="Hua S.X."/>
        </authorList>
    </citation>
    <scope>NUCLEOTIDE SEQUENCE [LARGE SCALE GENOMIC DNA]</scope>
    <source>
        <strain evidence="2 3">441</strain>
    </source>
</reference>
<evidence type="ECO:0000256" key="1">
    <source>
        <dbReference type="SAM" id="MobiDB-lite"/>
    </source>
</evidence>
<proteinExistence type="predicted"/>
<evidence type="ECO:0000313" key="2">
    <source>
        <dbReference type="EMBL" id="KIK23048.1"/>
    </source>
</evidence>
<accession>A0A0C9ZTS5</accession>
<feature type="compositionally biased region" description="Polar residues" evidence="1">
    <location>
        <begin position="112"/>
        <end position="121"/>
    </location>
</feature>
<protein>
    <submittedName>
        <fullName evidence="2">Unplaced genomic scaffold scaffold_47, whole genome shotgun sequence</fullName>
    </submittedName>
</protein>
<feature type="region of interest" description="Disordered" evidence="1">
    <location>
        <begin position="1"/>
        <end position="81"/>
    </location>
</feature>
<keyword evidence="3" id="KW-1185">Reference proteome</keyword>
<evidence type="ECO:0000313" key="3">
    <source>
        <dbReference type="Proteomes" id="UP000054018"/>
    </source>
</evidence>
<sequence length="130" mass="14362">MSTTLPMPSFSSMSRDRPSTCHPASHPPPRPLSPGVASRLFFSMRKPFTSGSSPISQRKKPSERPYGGMYSTPEERHPCSLSRVTCPRYTDASSERPTIEQIAMGLHVSRTPHLSNDNDTASLPHLDARL</sequence>
<feature type="compositionally biased region" description="Polar residues" evidence="1">
    <location>
        <begin position="1"/>
        <end position="13"/>
    </location>
</feature>
<reference evidence="3" key="2">
    <citation type="submission" date="2015-01" db="EMBL/GenBank/DDBJ databases">
        <title>Evolutionary Origins and Diversification of the Mycorrhizal Mutualists.</title>
        <authorList>
            <consortium name="DOE Joint Genome Institute"/>
            <consortium name="Mycorrhizal Genomics Consortium"/>
            <person name="Kohler A."/>
            <person name="Kuo A."/>
            <person name="Nagy L.G."/>
            <person name="Floudas D."/>
            <person name="Copeland A."/>
            <person name="Barry K.W."/>
            <person name="Cichocki N."/>
            <person name="Veneault-Fourrey C."/>
            <person name="LaButti K."/>
            <person name="Lindquist E.A."/>
            <person name="Lipzen A."/>
            <person name="Lundell T."/>
            <person name="Morin E."/>
            <person name="Murat C."/>
            <person name="Riley R."/>
            <person name="Ohm R."/>
            <person name="Sun H."/>
            <person name="Tunlid A."/>
            <person name="Henrissat B."/>
            <person name="Grigoriev I.V."/>
            <person name="Hibbett D.S."/>
            <person name="Martin F."/>
        </authorList>
    </citation>
    <scope>NUCLEOTIDE SEQUENCE [LARGE SCALE GENOMIC DNA]</scope>
    <source>
        <strain evidence="3">441</strain>
    </source>
</reference>
<name>A0A0C9ZTS5_9AGAM</name>